<proteinExistence type="predicted"/>
<evidence type="ECO:0000313" key="2">
    <source>
        <dbReference type="EMBL" id="GAQ93311.1"/>
    </source>
</evidence>
<feature type="region of interest" description="Disordered" evidence="1">
    <location>
        <begin position="28"/>
        <end position="48"/>
    </location>
</feature>
<name>A0A1Y1IV97_KLENI</name>
<dbReference type="EMBL" id="DF238382">
    <property type="protein sequence ID" value="GAQ93311.1"/>
    <property type="molecule type" value="Genomic_DNA"/>
</dbReference>
<organism evidence="2 3">
    <name type="scientific">Klebsormidium nitens</name>
    <name type="common">Green alga</name>
    <name type="synonym">Ulothrix nitens</name>
    <dbReference type="NCBI Taxonomy" id="105231"/>
    <lineage>
        <taxon>Eukaryota</taxon>
        <taxon>Viridiplantae</taxon>
        <taxon>Streptophyta</taxon>
        <taxon>Klebsormidiophyceae</taxon>
        <taxon>Klebsormidiales</taxon>
        <taxon>Klebsormidiaceae</taxon>
        <taxon>Klebsormidium</taxon>
    </lineage>
</organism>
<accession>A0A1Y1IV97</accession>
<gene>
    <name evidence="2" type="ORF">KFL_014330030</name>
</gene>
<keyword evidence="3" id="KW-1185">Reference proteome</keyword>
<reference evidence="2 3" key="1">
    <citation type="journal article" date="2014" name="Nat. Commun.">
        <title>Klebsormidium flaccidum genome reveals primary factors for plant terrestrial adaptation.</title>
        <authorList>
            <person name="Hori K."/>
            <person name="Maruyama F."/>
            <person name="Fujisawa T."/>
            <person name="Togashi T."/>
            <person name="Yamamoto N."/>
            <person name="Seo M."/>
            <person name="Sato S."/>
            <person name="Yamada T."/>
            <person name="Mori H."/>
            <person name="Tajima N."/>
            <person name="Moriyama T."/>
            <person name="Ikeuchi M."/>
            <person name="Watanabe M."/>
            <person name="Wada H."/>
            <person name="Kobayashi K."/>
            <person name="Saito M."/>
            <person name="Masuda T."/>
            <person name="Sasaki-Sekimoto Y."/>
            <person name="Mashiguchi K."/>
            <person name="Awai K."/>
            <person name="Shimojima M."/>
            <person name="Masuda S."/>
            <person name="Iwai M."/>
            <person name="Nobusawa T."/>
            <person name="Narise T."/>
            <person name="Kondo S."/>
            <person name="Saito H."/>
            <person name="Sato R."/>
            <person name="Murakawa M."/>
            <person name="Ihara Y."/>
            <person name="Oshima-Yamada Y."/>
            <person name="Ohtaka K."/>
            <person name="Satoh M."/>
            <person name="Sonobe K."/>
            <person name="Ishii M."/>
            <person name="Ohtani R."/>
            <person name="Kanamori-Sato M."/>
            <person name="Honoki R."/>
            <person name="Miyazaki D."/>
            <person name="Mochizuki H."/>
            <person name="Umetsu J."/>
            <person name="Higashi K."/>
            <person name="Shibata D."/>
            <person name="Kamiya Y."/>
            <person name="Sato N."/>
            <person name="Nakamura Y."/>
            <person name="Tabata S."/>
            <person name="Ida S."/>
            <person name="Kurokawa K."/>
            <person name="Ohta H."/>
        </authorList>
    </citation>
    <scope>NUCLEOTIDE SEQUENCE [LARGE SCALE GENOMIC DNA]</scope>
    <source>
        <strain evidence="2 3">NIES-2285</strain>
    </source>
</reference>
<sequence>MCKQTDSRKCIQSNGVLTSPAVTALESGAVSPSGEVQGKKGGGKLAASWASREWKKWRKEMGKSWRDARGVNVGIHEAPEERNVRAARERYAEAVKEGGRISRKAVSSGFEDERSRTFGEYGEFLASIGCEDIEAAEGVDVVAFVQGWWLPGHQKNFRTKVAGRSEKVASASAVKGVIGHIAKNYSMLGVKDEANPAKSEAAEVIEKDIEWVCGK</sequence>
<evidence type="ECO:0000313" key="3">
    <source>
        <dbReference type="Proteomes" id="UP000054558"/>
    </source>
</evidence>
<dbReference type="Proteomes" id="UP000054558">
    <property type="component" value="Unassembled WGS sequence"/>
</dbReference>
<dbReference type="AlphaFoldDB" id="A0A1Y1IV97"/>
<evidence type="ECO:0000256" key="1">
    <source>
        <dbReference type="SAM" id="MobiDB-lite"/>
    </source>
</evidence>
<protein>
    <submittedName>
        <fullName evidence="2">Uncharacterized protein</fullName>
    </submittedName>
</protein>